<sequence>MNIVTRFSNSVRRVEHFWITLKDGVRLSARMWLPEDAESNPVPAILEYIPYRKRDGTRGRDEPMHHYFAGHGYAAIRVDLRGTGESDGLLDDEYTQQELDDGCEVIDWIASQDWCDGNVGMMGKSWGGFNCLQVAALRPPALKAVLSVCSTDDRYADDIHWMGGCLLNDNLWWGAIMLAYQARPADPELFGEGWRENWKQRLQHMPFWPALWLKQQRRGAYWKHGSICEDYADVQVPVFLIGGWADAYTNAIPRMLEHLKVPRKAVIGPWAHVYPQDGTPTPAIGFLQEAVKWWDRWLKNEANGVEREPMLRAWVEDWTPPVGTRTQSPGRWVAEESWPSANIAQKAWYLNADGCLSTGAGAVRDLNIQSPLQVGQAGGEWMGAGCPGERPTDQRVDDALSLTFDTPPLPSPLEILGAPELDLWIASDKPIAQVGVRLIDLAPDGAALRVSYQVLNLTHRDSHAEPTPLEPGKRYRVKVKLNDCGHRFALGHRIRVSISSGYWPMVWPAPEWATLKIGAGESRLLLPVRGARPDDSKNPFAAPETAPPAPATKLSDGRVERLSAYDAVNDRAIYITDADGGVFGEGMVRFDEIGTSQDHQLKRQLTISPSDPGSAAYALTERYFLKREGWDIRADITCGMSSTKDTFTIWGVLEAFENGQSVVKREWREDVPRDLV</sequence>
<dbReference type="GO" id="GO:0016787">
    <property type="term" value="F:hydrolase activity"/>
    <property type="evidence" value="ECO:0007669"/>
    <property type="project" value="UniProtKB-KW"/>
</dbReference>
<dbReference type="PANTHER" id="PTHR43056">
    <property type="entry name" value="PEPTIDASE S9 PROLYL OLIGOPEPTIDASE"/>
    <property type="match status" value="1"/>
</dbReference>
<evidence type="ECO:0000313" key="5">
    <source>
        <dbReference type="Proteomes" id="UP001230156"/>
    </source>
</evidence>
<dbReference type="EMBL" id="JAUYVI010000003">
    <property type="protein sequence ID" value="MDQ7247747.1"/>
    <property type="molecule type" value="Genomic_DNA"/>
</dbReference>
<dbReference type="SUPFAM" id="SSF53474">
    <property type="entry name" value="alpha/beta-Hydrolases"/>
    <property type="match status" value="1"/>
</dbReference>
<proteinExistence type="predicted"/>
<accession>A0ABU0YJ56</accession>
<evidence type="ECO:0000256" key="2">
    <source>
        <dbReference type="SAM" id="MobiDB-lite"/>
    </source>
</evidence>
<dbReference type="Gene3D" id="2.60.120.260">
    <property type="entry name" value="Galactose-binding domain-like"/>
    <property type="match status" value="1"/>
</dbReference>
<keyword evidence="5" id="KW-1185">Reference proteome</keyword>
<dbReference type="RefSeq" id="WP_379955182.1">
    <property type="nucleotide sequence ID" value="NZ_JAUYVI010000003.1"/>
</dbReference>
<dbReference type="Gene3D" id="3.40.50.1820">
    <property type="entry name" value="alpha/beta hydrolase"/>
    <property type="match status" value="2"/>
</dbReference>
<protein>
    <submittedName>
        <fullName evidence="4">CocE/NonD family hydrolase</fullName>
    </submittedName>
</protein>
<dbReference type="InterPro" id="IPR008979">
    <property type="entry name" value="Galactose-bd-like_sf"/>
</dbReference>
<comment type="caution">
    <text evidence="4">The sequence shown here is derived from an EMBL/GenBank/DDBJ whole genome shotgun (WGS) entry which is preliminary data.</text>
</comment>
<dbReference type="InterPro" id="IPR029058">
    <property type="entry name" value="AB_hydrolase_fold"/>
</dbReference>
<reference evidence="5" key="1">
    <citation type="submission" date="2023-08" db="EMBL/GenBank/DDBJ databases">
        <title>Rhodospirillaceae gen. nov., a novel taxon isolated from the Yangtze River Yuezi River estuary sludge.</title>
        <authorList>
            <person name="Ruan L."/>
        </authorList>
    </citation>
    <scope>NUCLEOTIDE SEQUENCE [LARGE SCALE GENOMIC DNA]</scope>
    <source>
        <strain evidence="5">R-7</strain>
    </source>
</reference>
<dbReference type="PANTHER" id="PTHR43056:SF10">
    <property type="entry name" value="COCE_NOND FAMILY, PUTATIVE (AFU_ORTHOLOGUE AFUA_7G00600)-RELATED"/>
    <property type="match status" value="1"/>
</dbReference>
<evidence type="ECO:0000313" key="4">
    <source>
        <dbReference type="EMBL" id="MDQ7247747.1"/>
    </source>
</evidence>
<evidence type="ECO:0000256" key="1">
    <source>
        <dbReference type="ARBA" id="ARBA00022801"/>
    </source>
</evidence>
<evidence type="ECO:0000259" key="3">
    <source>
        <dbReference type="SMART" id="SM00939"/>
    </source>
</evidence>
<organism evidence="4 5">
    <name type="scientific">Dongia sedimenti</name>
    <dbReference type="NCBI Taxonomy" id="3064282"/>
    <lineage>
        <taxon>Bacteria</taxon>
        <taxon>Pseudomonadati</taxon>
        <taxon>Pseudomonadota</taxon>
        <taxon>Alphaproteobacteria</taxon>
        <taxon>Rhodospirillales</taxon>
        <taxon>Dongiaceae</taxon>
        <taxon>Dongia</taxon>
    </lineage>
</organism>
<dbReference type="InterPro" id="IPR050585">
    <property type="entry name" value="Xaa-Pro_dipeptidyl-ppase/CocE"/>
</dbReference>
<keyword evidence="1 4" id="KW-0378">Hydrolase</keyword>
<feature type="region of interest" description="Disordered" evidence="2">
    <location>
        <begin position="534"/>
        <end position="555"/>
    </location>
</feature>
<dbReference type="InterPro" id="IPR005674">
    <property type="entry name" value="CocE/Ser_esterase"/>
</dbReference>
<dbReference type="SUPFAM" id="SSF49785">
    <property type="entry name" value="Galactose-binding domain-like"/>
    <property type="match status" value="1"/>
</dbReference>
<dbReference type="SMART" id="SM00939">
    <property type="entry name" value="PepX_C"/>
    <property type="match status" value="1"/>
</dbReference>
<dbReference type="Pfam" id="PF08530">
    <property type="entry name" value="PepX_C"/>
    <property type="match status" value="1"/>
</dbReference>
<dbReference type="InterPro" id="IPR000383">
    <property type="entry name" value="Xaa-Pro-like_dom"/>
</dbReference>
<dbReference type="NCBIfam" id="TIGR00976">
    <property type="entry name" value="CocE_NonD"/>
    <property type="match status" value="1"/>
</dbReference>
<dbReference type="Proteomes" id="UP001230156">
    <property type="component" value="Unassembled WGS sequence"/>
</dbReference>
<name>A0ABU0YJ56_9PROT</name>
<dbReference type="Pfam" id="PF02129">
    <property type="entry name" value="Peptidase_S15"/>
    <property type="match status" value="1"/>
</dbReference>
<feature type="domain" description="Xaa-Pro dipeptidyl-peptidase C-terminal" evidence="3">
    <location>
        <begin position="291"/>
        <end position="548"/>
    </location>
</feature>
<dbReference type="InterPro" id="IPR013736">
    <property type="entry name" value="Xaa-Pro_dipept_C"/>
</dbReference>
<gene>
    <name evidence="4" type="ORF">Q8A70_08715</name>
</gene>